<proteinExistence type="predicted"/>
<organism evidence="2 3">
    <name type="scientific">Neobacillus ginsengisoli</name>
    <dbReference type="NCBI Taxonomy" id="904295"/>
    <lineage>
        <taxon>Bacteria</taxon>
        <taxon>Bacillati</taxon>
        <taxon>Bacillota</taxon>
        <taxon>Bacilli</taxon>
        <taxon>Bacillales</taxon>
        <taxon>Bacillaceae</taxon>
        <taxon>Neobacillus</taxon>
    </lineage>
</organism>
<keyword evidence="3" id="KW-1185">Reference proteome</keyword>
<feature type="domain" description="N-acetyltransferase" evidence="1">
    <location>
        <begin position="1"/>
        <end position="157"/>
    </location>
</feature>
<dbReference type="InterPro" id="IPR000182">
    <property type="entry name" value="GNAT_dom"/>
</dbReference>
<accession>A0ABT9Y424</accession>
<gene>
    <name evidence="2" type="ORF">J2S10_005497</name>
</gene>
<evidence type="ECO:0000313" key="3">
    <source>
        <dbReference type="Proteomes" id="UP001224122"/>
    </source>
</evidence>
<dbReference type="EMBL" id="JAUSTW010000021">
    <property type="protein sequence ID" value="MDQ0202260.1"/>
    <property type="molecule type" value="Genomic_DNA"/>
</dbReference>
<dbReference type="RefSeq" id="WP_307414271.1">
    <property type="nucleotide sequence ID" value="NZ_JAUSTW010000021.1"/>
</dbReference>
<name>A0ABT9Y424_9BACI</name>
<dbReference type="InterPro" id="IPR016181">
    <property type="entry name" value="Acyl_CoA_acyltransferase"/>
</dbReference>
<evidence type="ECO:0000259" key="1">
    <source>
        <dbReference type="PROSITE" id="PS51186"/>
    </source>
</evidence>
<reference evidence="2 3" key="1">
    <citation type="submission" date="2023-07" db="EMBL/GenBank/DDBJ databases">
        <title>Genomic Encyclopedia of Type Strains, Phase IV (KMG-IV): sequencing the most valuable type-strain genomes for metagenomic binning, comparative biology and taxonomic classification.</title>
        <authorList>
            <person name="Goeker M."/>
        </authorList>
    </citation>
    <scope>NUCLEOTIDE SEQUENCE [LARGE SCALE GENOMIC DNA]</scope>
    <source>
        <strain evidence="2 3">DSM 27594</strain>
    </source>
</reference>
<dbReference type="PANTHER" id="PTHR43072:SF36">
    <property type="entry name" value="RIBOSOMAL-PROTEIN-ALANINE ACETYLTRANSFERASE"/>
    <property type="match status" value="1"/>
</dbReference>
<dbReference type="PIRSF" id="PIRSF037663">
    <property type="entry name" value="Acetyltransf_GNAT_prd"/>
    <property type="match status" value="1"/>
</dbReference>
<dbReference type="PROSITE" id="PS51186">
    <property type="entry name" value="GNAT"/>
    <property type="match status" value="1"/>
</dbReference>
<dbReference type="Pfam" id="PF00583">
    <property type="entry name" value="Acetyltransf_1"/>
    <property type="match status" value="1"/>
</dbReference>
<protein>
    <submittedName>
        <fullName evidence="2">Ribosomal protein S18 acetylase RimI-like enzyme</fullName>
    </submittedName>
</protein>
<dbReference type="CDD" id="cd04301">
    <property type="entry name" value="NAT_SF"/>
    <property type="match status" value="1"/>
</dbReference>
<sequence>MKIRKIDSANYKQIITILNDWWNGRQMTDMLPKLFFEHFQETSFIMEEKDQIIGFLVGFLSQSKKKEAYIHFVGVHPEKRNLNIGKRLYNQFFEVIQQKGYDTVRCVTSPTNKASISYHTKMGFQIEIGDREVDGVSIHTDYDGPKQDRVLFVKKLY</sequence>
<dbReference type="Proteomes" id="UP001224122">
    <property type="component" value="Unassembled WGS sequence"/>
</dbReference>
<dbReference type="Gene3D" id="3.40.630.30">
    <property type="match status" value="1"/>
</dbReference>
<dbReference type="InterPro" id="IPR017255">
    <property type="entry name" value="AcTrfase_GNAT_prd"/>
</dbReference>
<dbReference type="SUPFAM" id="SSF55729">
    <property type="entry name" value="Acyl-CoA N-acyltransferases (Nat)"/>
    <property type="match status" value="1"/>
</dbReference>
<comment type="caution">
    <text evidence="2">The sequence shown here is derived from an EMBL/GenBank/DDBJ whole genome shotgun (WGS) entry which is preliminary data.</text>
</comment>
<dbReference type="PANTHER" id="PTHR43072">
    <property type="entry name" value="N-ACETYLTRANSFERASE"/>
    <property type="match status" value="1"/>
</dbReference>
<evidence type="ECO:0000313" key="2">
    <source>
        <dbReference type="EMBL" id="MDQ0202260.1"/>
    </source>
</evidence>